<evidence type="ECO:0000259" key="5">
    <source>
        <dbReference type="PROSITE" id="PS50893"/>
    </source>
</evidence>
<dbReference type="EMBL" id="JBHTCM010000010">
    <property type="protein sequence ID" value="MFC7333674.1"/>
    <property type="molecule type" value="Genomic_DNA"/>
</dbReference>
<evidence type="ECO:0000313" key="6">
    <source>
        <dbReference type="EMBL" id="MFC7333674.1"/>
    </source>
</evidence>
<dbReference type="GO" id="GO:0005524">
    <property type="term" value="F:ATP binding"/>
    <property type="evidence" value="ECO:0007669"/>
    <property type="project" value="UniProtKB-KW"/>
</dbReference>
<feature type="region of interest" description="Disordered" evidence="4">
    <location>
        <begin position="247"/>
        <end position="310"/>
    </location>
</feature>
<evidence type="ECO:0000256" key="2">
    <source>
        <dbReference type="ARBA" id="ARBA00022741"/>
    </source>
</evidence>
<dbReference type="RefSeq" id="WP_377358905.1">
    <property type="nucleotide sequence ID" value="NZ_JBHTCM010000010.1"/>
</dbReference>
<reference evidence="7" key="1">
    <citation type="journal article" date="2019" name="Int. J. Syst. Evol. Microbiol.">
        <title>The Global Catalogue of Microorganisms (GCM) 10K type strain sequencing project: providing services to taxonomists for standard genome sequencing and annotation.</title>
        <authorList>
            <consortium name="The Broad Institute Genomics Platform"/>
            <consortium name="The Broad Institute Genome Sequencing Center for Infectious Disease"/>
            <person name="Wu L."/>
            <person name="Ma J."/>
        </authorList>
    </citation>
    <scope>NUCLEOTIDE SEQUENCE [LARGE SCALE GENOMIC DNA]</scope>
    <source>
        <strain evidence="7">CGMCC 1.16275</strain>
    </source>
</reference>
<keyword evidence="3 6" id="KW-0067">ATP-binding</keyword>
<accession>A0ABW2KUG5</accession>
<evidence type="ECO:0000313" key="7">
    <source>
        <dbReference type="Proteomes" id="UP001596456"/>
    </source>
</evidence>
<feature type="region of interest" description="Disordered" evidence="4">
    <location>
        <begin position="529"/>
        <end position="554"/>
    </location>
</feature>
<keyword evidence="7" id="KW-1185">Reference proteome</keyword>
<feature type="compositionally biased region" description="Gly residues" evidence="4">
    <location>
        <begin position="545"/>
        <end position="554"/>
    </location>
</feature>
<dbReference type="CDD" id="cd03221">
    <property type="entry name" value="ABCF_EF-3"/>
    <property type="match status" value="1"/>
</dbReference>
<keyword evidence="1" id="KW-0677">Repeat</keyword>
<dbReference type="PANTHER" id="PTHR19211">
    <property type="entry name" value="ATP-BINDING TRANSPORT PROTEIN-RELATED"/>
    <property type="match status" value="1"/>
</dbReference>
<comment type="caution">
    <text evidence="6">The sequence shown here is derived from an EMBL/GenBank/DDBJ whole genome shotgun (WGS) entry which is preliminary data.</text>
</comment>
<protein>
    <submittedName>
        <fullName evidence="6">ABC-F family ATP-binding cassette domain-containing protein</fullName>
    </submittedName>
</protein>
<dbReference type="Pfam" id="PF00005">
    <property type="entry name" value="ABC_tran"/>
    <property type="match status" value="2"/>
</dbReference>
<gene>
    <name evidence="6" type="ORF">ACFQPS_10910</name>
</gene>
<dbReference type="SMART" id="SM00382">
    <property type="entry name" value="AAA"/>
    <property type="match status" value="2"/>
</dbReference>
<dbReference type="InterPro" id="IPR050611">
    <property type="entry name" value="ABCF"/>
</dbReference>
<evidence type="ECO:0000256" key="4">
    <source>
        <dbReference type="SAM" id="MobiDB-lite"/>
    </source>
</evidence>
<feature type="domain" description="ABC transporter" evidence="5">
    <location>
        <begin position="344"/>
        <end position="543"/>
    </location>
</feature>
<dbReference type="InterPro" id="IPR003593">
    <property type="entry name" value="AAA+_ATPase"/>
</dbReference>
<feature type="compositionally biased region" description="Basic and acidic residues" evidence="4">
    <location>
        <begin position="247"/>
        <end position="267"/>
    </location>
</feature>
<dbReference type="PROSITE" id="PS50893">
    <property type="entry name" value="ABC_TRANSPORTER_2"/>
    <property type="match status" value="2"/>
</dbReference>
<evidence type="ECO:0000256" key="1">
    <source>
        <dbReference type="ARBA" id="ARBA00022737"/>
    </source>
</evidence>
<keyword evidence="2" id="KW-0547">Nucleotide-binding</keyword>
<organism evidence="6 7">
    <name type="scientific">Rhodocista pekingensis</name>
    <dbReference type="NCBI Taxonomy" id="201185"/>
    <lineage>
        <taxon>Bacteria</taxon>
        <taxon>Pseudomonadati</taxon>
        <taxon>Pseudomonadota</taxon>
        <taxon>Alphaproteobacteria</taxon>
        <taxon>Rhodospirillales</taxon>
        <taxon>Azospirillaceae</taxon>
        <taxon>Rhodocista</taxon>
    </lineage>
</organism>
<dbReference type="Gene3D" id="3.40.50.300">
    <property type="entry name" value="P-loop containing nucleotide triphosphate hydrolases"/>
    <property type="match status" value="2"/>
</dbReference>
<dbReference type="Proteomes" id="UP001596456">
    <property type="component" value="Unassembled WGS sequence"/>
</dbReference>
<proteinExistence type="predicted"/>
<feature type="domain" description="ABC transporter" evidence="5">
    <location>
        <begin position="11"/>
        <end position="242"/>
    </location>
</feature>
<feature type="compositionally biased region" description="Basic and acidic residues" evidence="4">
    <location>
        <begin position="287"/>
        <end position="308"/>
    </location>
</feature>
<dbReference type="PANTHER" id="PTHR19211:SF6">
    <property type="entry name" value="BLL7188 PROTEIN"/>
    <property type="match status" value="1"/>
</dbReference>
<name>A0ABW2KUG5_9PROT</name>
<dbReference type="SUPFAM" id="SSF52540">
    <property type="entry name" value="P-loop containing nucleoside triphosphate hydrolases"/>
    <property type="match status" value="2"/>
</dbReference>
<evidence type="ECO:0000256" key="3">
    <source>
        <dbReference type="ARBA" id="ARBA00022840"/>
    </source>
</evidence>
<dbReference type="InterPro" id="IPR003439">
    <property type="entry name" value="ABC_transporter-like_ATP-bd"/>
</dbReference>
<sequence>MPALGPAAARLVAEHVDFAFSPGPPLFSDLSLSIGAERVGLVGANGTGKSTLLRLLRGELRPTAGGIGRHGRLLYLAQRSDPDATVAEALGVAGRLAALSRIEAGGTDPADFETLGTDGWDLPARMREALARAGVPGLETGRRLGSLSGGQATRVRLARVGLEAPDLLLLDEPSNDLDADGRSALYDLVRGWTGGLLVVSHDRALLALMDRILELSSLGLRSYGGNHAAYRAAKAAEVAAAERRLSDAEKEAGRTARAAQEARERAARRARTGKARADGSQAPMELAKMRRDADASRSRRQRLADRQAADTAEALDAARADLERRRTLALSLPPTGLPAGKLVLRLERVCAGWAGRPVLRDVSLTLTGPERVALTGPNGAGKSTLLAVAAGRLAPLGGTVQRGVPDIALLDQRLGDLRSGETVLQAFRRLNPDLTEHEARAALATFQFRNDAALAMVEELSGGQRLRAALAAVLTARHPPRFLLLDEPTNHLDLDSLDALEQALRGYDGALLVVSHDAEFLRAIGTTRELRLPPPTPPADSGSDAGCGGCPPSP</sequence>
<dbReference type="InterPro" id="IPR027417">
    <property type="entry name" value="P-loop_NTPase"/>
</dbReference>